<evidence type="ECO:0000259" key="1">
    <source>
        <dbReference type="Pfam" id="PF00144"/>
    </source>
</evidence>
<gene>
    <name evidence="2" type="ORF">EGT67_07275</name>
</gene>
<dbReference type="InterPro" id="IPR012338">
    <property type="entry name" value="Beta-lactam/transpept-like"/>
</dbReference>
<keyword evidence="3" id="KW-1185">Reference proteome</keyword>
<dbReference type="InterPro" id="IPR052907">
    <property type="entry name" value="Beta-lactamase/esterase"/>
</dbReference>
<dbReference type="InterPro" id="IPR001466">
    <property type="entry name" value="Beta-lactam-related"/>
</dbReference>
<sequence>MFMASVQGQCDSAFEGVREVFEESFADGQNLGAAVAVFADGRPVVDLWGGVADRKTGREWAWDTPCVVFSCTKAVTAASALLLAERGYVTLDDPVARWWPEFARNGKADITVEHVLTHQAGLPAFDGPVSVAQAADPVAMAERLAGQAPEWEPGTAHGYHALTFGWLVGELVRRHTGMTVGQFARQEFGSDLWIGAPPGTIARAARITVPRRGEPASPLTDIATQTRIGAAYAQAGSLLFRATTNPAASYNDPTLLGGGWPAAGMVTTARALAGFYRDLVHGVTLCGATLQNALDERARGRDRVLLTDSAYGLGFMLPAQSFELPEVARATAFGHPGAGGAVGLGDLAHGLAFAFVPNLKRDYFAGDRRACRLIEAAYAAIG</sequence>
<dbReference type="PANTHER" id="PTHR43319">
    <property type="entry name" value="BETA-LACTAMASE-RELATED"/>
    <property type="match status" value="1"/>
</dbReference>
<protein>
    <submittedName>
        <fullName evidence="2">Class A beta-lactamase-related serine hydrolase</fullName>
    </submittedName>
</protein>
<name>A0A3S3AH67_9NOCA</name>
<dbReference type="GO" id="GO:0016787">
    <property type="term" value="F:hydrolase activity"/>
    <property type="evidence" value="ECO:0007669"/>
    <property type="project" value="UniProtKB-KW"/>
</dbReference>
<keyword evidence="2" id="KW-0378">Hydrolase</keyword>
<dbReference type="Pfam" id="PF00144">
    <property type="entry name" value="Beta-lactamase"/>
    <property type="match status" value="1"/>
</dbReference>
<dbReference type="SUPFAM" id="SSF56601">
    <property type="entry name" value="beta-lactamase/transpeptidase-like"/>
    <property type="match status" value="1"/>
</dbReference>
<reference evidence="2 3" key="1">
    <citation type="submission" date="2018-11" db="EMBL/GenBank/DDBJ databases">
        <title>Rhodococcus spongicola sp. nov. and Rhodococcus xishaensis sp. nov. from marine sponges.</title>
        <authorList>
            <person name="Li L."/>
            <person name="Lin H.W."/>
        </authorList>
    </citation>
    <scope>NUCLEOTIDE SEQUENCE [LARGE SCALE GENOMIC DNA]</scope>
    <source>
        <strain evidence="2 3">CCTCC AB2014297</strain>
    </source>
</reference>
<organism evidence="2 3">
    <name type="scientific">Prescottella agglutinans</name>
    <dbReference type="NCBI Taxonomy" id="1644129"/>
    <lineage>
        <taxon>Bacteria</taxon>
        <taxon>Bacillati</taxon>
        <taxon>Actinomycetota</taxon>
        <taxon>Actinomycetes</taxon>
        <taxon>Mycobacteriales</taxon>
        <taxon>Nocardiaceae</taxon>
        <taxon>Prescottella</taxon>
    </lineage>
</organism>
<dbReference type="AlphaFoldDB" id="A0A3S3AH67"/>
<dbReference type="OrthoDB" id="9809635at2"/>
<dbReference type="Proteomes" id="UP000286208">
    <property type="component" value="Unassembled WGS sequence"/>
</dbReference>
<comment type="caution">
    <text evidence="2">The sequence shown here is derived from an EMBL/GenBank/DDBJ whole genome shotgun (WGS) entry which is preliminary data.</text>
</comment>
<proteinExistence type="predicted"/>
<feature type="domain" description="Beta-lactamase-related" evidence="1">
    <location>
        <begin position="18"/>
        <end position="369"/>
    </location>
</feature>
<evidence type="ECO:0000313" key="3">
    <source>
        <dbReference type="Proteomes" id="UP000286208"/>
    </source>
</evidence>
<dbReference type="EMBL" id="RKLP01000003">
    <property type="protein sequence ID" value="RVW10026.1"/>
    <property type="molecule type" value="Genomic_DNA"/>
</dbReference>
<evidence type="ECO:0000313" key="2">
    <source>
        <dbReference type="EMBL" id="RVW10026.1"/>
    </source>
</evidence>
<dbReference type="PANTHER" id="PTHR43319:SF3">
    <property type="entry name" value="BETA-LACTAMASE-RELATED DOMAIN-CONTAINING PROTEIN"/>
    <property type="match status" value="1"/>
</dbReference>
<dbReference type="Gene3D" id="3.40.710.10">
    <property type="entry name" value="DD-peptidase/beta-lactamase superfamily"/>
    <property type="match status" value="1"/>
</dbReference>
<accession>A0A3S3AH67</accession>